<evidence type="ECO:0000313" key="2">
    <source>
        <dbReference type="EMBL" id="GJT52441.1"/>
    </source>
</evidence>
<dbReference type="GO" id="GO:0003964">
    <property type="term" value="F:RNA-directed DNA polymerase activity"/>
    <property type="evidence" value="ECO:0007669"/>
    <property type="project" value="UniProtKB-KW"/>
</dbReference>
<dbReference type="PANTHER" id="PTHR33067">
    <property type="entry name" value="RNA-DIRECTED DNA POLYMERASE-RELATED"/>
    <property type="match status" value="1"/>
</dbReference>
<evidence type="ECO:0000256" key="1">
    <source>
        <dbReference type="SAM" id="MobiDB-lite"/>
    </source>
</evidence>
<reference evidence="2" key="1">
    <citation type="journal article" date="2022" name="Int. J. Mol. Sci.">
        <title>Draft Genome of Tanacetum Coccineum: Genomic Comparison of Closely Related Tanacetum-Family Plants.</title>
        <authorList>
            <person name="Yamashiro T."/>
            <person name="Shiraishi A."/>
            <person name="Nakayama K."/>
            <person name="Satake H."/>
        </authorList>
    </citation>
    <scope>NUCLEOTIDE SEQUENCE</scope>
</reference>
<protein>
    <submittedName>
        <fullName evidence="2">Reverse transcriptase domain-containing protein</fullName>
    </submittedName>
</protein>
<keyword evidence="2" id="KW-0548">Nucleotidyltransferase</keyword>
<sequence length="420" mass="47323">MTKIEKSFNERPQGALPSNTIPNPKEDIKVITTRSGITLAIPLIPPVGPNNWTIGLDFGPTPPPNPPSSFKEVERDPKTTMDQVYISSSESIARVPSSIIQPAPASKSNEILERNPHQPHIPYPSRCLRNCTLISILLKLVILKKLPEKLGDHGKFLIPCDFSELEECMALADLELANRSVAYPAGIAEDVFVQVGKFTFPANFVVVDYDVDPRVPFILVRPFLRMARALVDVHEEELILRVSDEKLTFNVDSTSKYSYKHGNESINLIDIINTTCEDHFHTNAFLALDSMQPDIDNEIYDSKGDILFVEKLLDDEPSEAKKSEINPLIREPSDTFLMGDKEIKFNPLKDIDDPVSIPRVSEKPLDSLDSETFVMTISNPLFDFDYEFTSIFDNPIFDIQNEDSDESKMETIMEDVQIHS</sequence>
<accession>A0ABQ5ENF6</accession>
<dbReference type="InterPro" id="IPR021109">
    <property type="entry name" value="Peptidase_aspartic_dom_sf"/>
</dbReference>
<dbReference type="EMBL" id="BQNB010016496">
    <property type="protein sequence ID" value="GJT52441.1"/>
    <property type="molecule type" value="Genomic_DNA"/>
</dbReference>
<gene>
    <name evidence="2" type="ORF">Tco_0978598</name>
</gene>
<keyword evidence="3" id="KW-1185">Reference proteome</keyword>
<name>A0ABQ5ENF6_9ASTR</name>
<dbReference type="PANTHER" id="PTHR33067:SF9">
    <property type="entry name" value="RNA-DIRECTED DNA POLYMERASE"/>
    <property type="match status" value="1"/>
</dbReference>
<feature type="region of interest" description="Disordered" evidence="1">
    <location>
        <begin position="1"/>
        <end position="25"/>
    </location>
</feature>
<dbReference type="Proteomes" id="UP001151760">
    <property type="component" value="Unassembled WGS sequence"/>
</dbReference>
<reference evidence="2" key="2">
    <citation type="submission" date="2022-01" db="EMBL/GenBank/DDBJ databases">
        <authorList>
            <person name="Yamashiro T."/>
            <person name="Shiraishi A."/>
            <person name="Satake H."/>
            <person name="Nakayama K."/>
        </authorList>
    </citation>
    <scope>NUCLEOTIDE SEQUENCE</scope>
</reference>
<keyword evidence="2" id="KW-0808">Transferase</keyword>
<evidence type="ECO:0000313" key="3">
    <source>
        <dbReference type="Proteomes" id="UP001151760"/>
    </source>
</evidence>
<dbReference type="Gene3D" id="2.40.70.10">
    <property type="entry name" value="Acid Proteases"/>
    <property type="match status" value="1"/>
</dbReference>
<comment type="caution">
    <text evidence="2">The sequence shown here is derived from an EMBL/GenBank/DDBJ whole genome shotgun (WGS) entry which is preliminary data.</text>
</comment>
<organism evidence="2 3">
    <name type="scientific">Tanacetum coccineum</name>
    <dbReference type="NCBI Taxonomy" id="301880"/>
    <lineage>
        <taxon>Eukaryota</taxon>
        <taxon>Viridiplantae</taxon>
        <taxon>Streptophyta</taxon>
        <taxon>Embryophyta</taxon>
        <taxon>Tracheophyta</taxon>
        <taxon>Spermatophyta</taxon>
        <taxon>Magnoliopsida</taxon>
        <taxon>eudicotyledons</taxon>
        <taxon>Gunneridae</taxon>
        <taxon>Pentapetalae</taxon>
        <taxon>asterids</taxon>
        <taxon>campanulids</taxon>
        <taxon>Asterales</taxon>
        <taxon>Asteraceae</taxon>
        <taxon>Asteroideae</taxon>
        <taxon>Anthemideae</taxon>
        <taxon>Anthemidinae</taxon>
        <taxon>Tanacetum</taxon>
    </lineage>
</organism>
<proteinExistence type="predicted"/>
<keyword evidence="2" id="KW-0695">RNA-directed DNA polymerase</keyword>